<dbReference type="EMBL" id="JBHTAP010000001">
    <property type="protein sequence ID" value="MFC7234402.1"/>
    <property type="molecule type" value="Genomic_DNA"/>
</dbReference>
<evidence type="ECO:0000256" key="1">
    <source>
        <dbReference type="SAM" id="Phobius"/>
    </source>
</evidence>
<comment type="caution">
    <text evidence="2">The sequence shown here is derived from an EMBL/GenBank/DDBJ whole genome shotgun (WGS) entry which is preliminary data.</text>
</comment>
<protein>
    <submittedName>
        <fullName evidence="2">Uncharacterized protein</fullName>
    </submittedName>
</protein>
<organism evidence="2 3">
    <name type="scientific">Halosegnis marinus</name>
    <dbReference type="NCBI Taxonomy" id="3034023"/>
    <lineage>
        <taxon>Archaea</taxon>
        <taxon>Methanobacteriati</taxon>
        <taxon>Methanobacteriota</taxon>
        <taxon>Stenosarchaea group</taxon>
        <taxon>Halobacteria</taxon>
        <taxon>Halobacteriales</taxon>
        <taxon>Natronomonadaceae</taxon>
        <taxon>Halosegnis</taxon>
    </lineage>
</organism>
<feature type="transmembrane region" description="Helical" evidence="1">
    <location>
        <begin position="12"/>
        <end position="45"/>
    </location>
</feature>
<keyword evidence="1" id="KW-0812">Transmembrane</keyword>
<sequence length="67" mass="6387">MLGCDTPGQSLVVMLVAGLLAGGAGLAAGLGPVAVALLAGALALVGEVGAHVVRGDPQWRAAVASLR</sequence>
<keyword evidence="1" id="KW-1133">Transmembrane helix</keyword>
<name>A0ABD5ZM99_9EURY</name>
<evidence type="ECO:0000313" key="3">
    <source>
        <dbReference type="Proteomes" id="UP001596398"/>
    </source>
</evidence>
<keyword evidence="1" id="KW-0472">Membrane</keyword>
<accession>A0ABD5ZM99</accession>
<evidence type="ECO:0000313" key="2">
    <source>
        <dbReference type="EMBL" id="MFC7234402.1"/>
    </source>
</evidence>
<gene>
    <name evidence="2" type="ORF">ACFQJ4_03630</name>
</gene>
<proteinExistence type="predicted"/>
<dbReference type="RefSeq" id="WP_276235407.1">
    <property type="nucleotide sequence ID" value="NZ_CP119802.1"/>
</dbReference>
<dbReference type="Proteomes" id="UP001596398">
    <property type="component" value="Unassembled WGS sequence"/>
</dbReference>
<dbReference type="GeneID" id="79266070"/>
<reference evidence="2 3" key="1">
    <citation type="journal article" date="2019" name="Int. J. Syst. Evol. Microbiol.">
        <title>The Global Catalogue of Microorganisms (GCM) 10K type strain sequencing project: providing services to taxonomists for standard genome sequencing and annotation.</title>
        <authorList>
            <consortium name="The Broad Institute Genomics Platform"/>
            <consortium name="The Broad Institute Genome Sequencing Center for Infectious Disease"/>
            <person name="Wu L."/>
            <person name="Ma J."/>
        </authorList>
    </citation>
    <scope>NUCLEOTIDE SEQUENCE [LARGE SCALE GENOMIC DNA]</scope>
    <source>
        <strain evidence="2 3">DT85</strain>
    </source>
</reference>
<dbReference type="AlphaFoldDB" id="A0ABD5ZM99"/>
<keyword evidence="3" id="KW-1185">Reference proteome</keyword>